<proteinExistence type="predicted"/>
<sequence length="143" mass="15870">SGHSFSVDGTMAFLLSGVPPYVVQGIGYWSSHCFLRYWHSRTSNTVACRILPVVQACFALFSSLVVPLSCPRLWAGVPGTPLYIHLICFSLSYDQSDKTICSLRPTWRRPVFTLPKLHSVSFTEVHLPTASLKQCMTGAYGNK</sequence>
<dbReference type="Proteomes" id="UP000719766">
    <property type="component" value="Unassembled WGS sequence"/>
</dbReference>
<evidence type="ECO:0000313" key="2">
    <source>
        <dbReference type="Proteomes" id="UP000719766"/>
    </source>
</evidence>
<keyword evidence="2" id="KW-1185">Reference proteome</keyword>
<dbReference type="RefSeq" id="XP_041152298.1">
    <property type="nucleotide sequence ID" value="XM_041298967.1"/>
</dbReference>
<comment type="caution">
    <text evidence="1">The sequence shown here is derived from an EMBL/GenBank/DDBJ whole genome shotgun (WGS) entry which is preliminary data.</text>
</comment>
<protein>
    <submittedName>
        <fullName evidence="1">Uncharacterized protein</fullName>
    </submittedName>
</protein>
<name>A0A9P7A9X7_9AGAM</name>
<dbReference type="GeneID" id="64592731"/>
<feature type="non-terminal residue" evidence="1">
    <location>
        <position position="1"/>
    </location>
</feature>
<dbReference type="OrthoDB" id="10458590at2759"/>
<dbReference type="AlphaFoldDB" id="A0A9P7A9X7"/>
<organism evidence="1 2">
    <name type="scientific">Suillus plorans</name>
    <dbReference type="NCBI Taxonomy" id="116603"/>
    <lineage>
        <taxon>Eukaryota</taxon>
        <taxon>Fungi</taxon>
        <taxon>Dikarya</taxon>
        <taxon>Basidiomycota</taxon>
        <taxon>Agaricomycotina</taxon>
        <taxon>Agaricomycetes</taxon>
        <taxon>Agaricomycetidae</taxon>
        <taxon>Boletales</taxon>
        <taxon>Suillineae</taxon>
        <taxon>Suillaceae</taxon>
        <taxon>Suillus</taxon>
    </lineage>
</organism>
<accession>A0A9P7A9X7</accession>
<evidence type="ECO:0000313" key="1">
    <source>
        <dbReference type="EMBL" id="KAG1784813.1"/>
    </source>
</evidence>
<gene>
    <name evidence="1" type="ORF">HD556DRAFT_1250802</name>
</gene>
<dbReference type="EMBL" id="JABBWE010000128">
    <property type="protein sequence ID" value="KAG1784813.1"/>
    <property type="molecule type" value="Genomic_DNA"/>
</dbReference>
<reference evidence="1" key="1">
    <citation type="journal article" date="2020" name="New Phytol.">
        <title>Comparative genomics reveals dynamic genome evolution in host specialist ectomycorrhizal fungi.</title>
        <authorList>
            <person name="Lofgren L.A."/>
            <person name="Nguyen N.H."/>
            <person name="Vilgalys R."/>
            <person name="Ruytinx J."/>
            <person name="Liao H.L."/>
            <person name="Branco S."/>
            <person name="Kuo A."/>
            <person name="LaButti K."/>
            <person name="Lipzen A."/>
            <person name="Andreopoulos W."/>
            <person name="Pangilinan J."/>
            <person name="Riley R."/>
            <person name="Hundley H."/>
            <person name="Na H."/>
            <person name="Barry K."/>
            <person name="Grigoriev I.V."/>
            <person name="Stajich J.E."/>
            <person name="Kennedy P.G."/>
        </authorList>
    </citation>
    <scope>NUCLEOTIDE SEQUENCE</scope>
    <source>
        <strain evidence="1">S12</strain>
    </source>
</reference>